<dbReference type="WBParaSite" id="JU765_v2.g19230.t1">
    <property type="protein sequence ID" value="JU765_v2.g19230.t1"/>
    <property type="gene ID" value="JU765_v2.g19230"/>
</dbReference>
<evidence type="ECO:0000313" key="1">
    <source>
        <dbReference type="Proteomes" id="UP000887576"/>
    </source>
</evidence>
<name>A0AC34QTX7_9BILA</name>
<accession>A0AC34QTX7</accession>
<evidence type="ECO:0000313" key="2">
    <source>
        <dbReference type="WBParaSite" id="JU765_v2.g19230.t1"/>
    </source>
</evidence>
<proteinExistence type="predicted"/>
<dbReference type="Proteomes" id="UP000887576">
    <property type="component" value="Unplaced"/>
</dbReference>
<organism evidence="1 2">
    <name type="scientific">Panagrolaimus sp. JU765</name>
    <dbReference type="NCBI Taxonomy" id="591449"/>
    <lineage>
        <taxon>Eukaryota</taxon>
        <taxon>Metazoa</taxon>
        <taxon>Ecdysozoa</taxon>
        <taxon>Nematoda</taxon>
        <taxon>Chromadorea</taxon>
        <taxon>Rhabditida</taxon>
        <taxon>Tylenchina</taxon>
        <taxon>Panagrolaimomorpha</taxon>
        <taxon>Panagrolaimoidea</taxon>
        <taxon>Panagrolaimidae</taxon>
        <taxon>Panagrolaimus</taxon>
    </lineage>
</organism>
<reference evidence="2" key="1">
    <citation type="submission" date="2022-11" db="UniProtKB">
        <authorList>
            <consortium name="WormBaseParasite"/>
        </authorList>
    </citation>
    <scope>IDENTIFICATION</scope>
</reference>
<sequence length="455" mass="51930">MPERIQVSSNVELKDKVIDHGVDLLNMEQLSGSQKRELQRFIDSNSHLLQISDKEREEREKKEKKQNRYSGPGHARLNMSSPYSDYGSNRQLNTGSLNRFGSPYSEYGTGKRKEVSWSDGVRARSHSPTNDGYGNDASKRNANYDKQQDPYSSLDRSSRDSSRERSRSREPPHWNKPWLGSFGSKEDLSSSGKPWHSYLKERENSPAYSSLQRHPDDYNRYETRKYIVKELEKTRRDDTARFYGYGDRVGSGIELTPKRWHGGEVIRDPNFLKKSLKPRRLFYSPIGDGVVEADGVELKHGPKDMTPKRYVTHERMEERGSAGHGGVRLTETRWSEGDGNDSGKNGDYGGLPFDDLGDKQRMNDDGKNYPPYYDNGRPSGDDWPRSGRSSALSIGTDGFPRHGWTKTFITNPRELINQYANETNTNIFDLEDHTPKTVTTVTELLSGSVKDEPMI</sequence>
<protein>
    <submittedName>
        <fullName evidence="2">Uncharacterized protein</fullName>
    </submittedName>
</protein>